<evidence type="ECO:0000256" key="2">
    <source>
        <dbReference type="ARBA" id="ARBA00022679"/>
    </source>
</evidence>
<comment type="catalytic activity">
    <reaction evidence="7 8">
        <text>CMP + ATP = CDP + ADP</text>
        <dbReference type="Rhea" id="RHEA:11600"/>
        <dbReference type="ChEBI" id="CHEBI:30616"/>
        <dbReference type="ChEBI" id="CHEBI:58069"/>
        <dbReference type="ChEBI" id="CHEBI:60377"/>
        <dbReference type="ChEBI" id="CHEBI:456216"/>
        <dbReference type="EC" id="2.7.4.25"/>
    </reaction>
</comment>
<dbReference type="InterPro" id="IPR027417">
    <property type="entry name" value="P-loop_NTPase"/>
</dbReference>
<evidence type="ECO:0000313" key="11">
    <source>
        <dbReference type="EMBL" id="RXI47539.1"/>
    </source>
</evidence>
<feature type="domain" description="Cytidylate kinase" evidence="9">
    <location>
        <begin position="5"/>
        <end position="214"/>
    </location>
</feature>
<keyword evidence="8" id="KW-0963">Cytoplasm</keyword>
<comment type="similarity">
    <text evidence="1 8">Belongs to the cytidylate kinase family. Type 1 subfamily.</text>
</comment>
<evidence type="ECO:0000256" key="3">
    <source>
        <dbReference type="ARBA" id="ARBA00022741"/>
    </source>
</evidence>
<evidence type="ECO:0000256" key="1">
    <source>
        <dbReference type="ARBA" id="ARBA00009427"/>
    </source>
</evidence>
<comment type="catalytic activity">
    <reaction evidence="6 8">
        <text>dCMP + ATP = dCDP + ADP</text>
        <dbReference type="Rhea" id="RHEA:25094"/>
        <dbReference type="ChEBI" id="CHEBI:30616"/>
        <dbReference type="ChEBI" id="CHEBI:57566"/>
        <dbReference type="ChEBI" id="CHEBI:58593"/>
        <dbReference type="ChEBI" id="CHEBI:456216"/>
        <dbReference type="EC" id="2.7.4.25"/>
    </reaction>
</comment>
<keyword evidence="4 8" id="KW-0418">Kinase</keyword>
<organism evidence="11 12">
    <name type="scientific">Clostridium tetani</name>
    <dbReference type="NCBI Taxonomy" id="1513"/>
    <lineage>
        <taxon>Bacteria</taxon>
        <taxon>Bacillati</taxon>
        <taxon>Bacillota</taxon>
        <taxon>Clostridia</taxon>
        <taxon>Eubacteriales</taxon>
        <taxon>Clostridiaceae</taxon>
        <taxon>Clostridium</taxon>
    </lineage>
</organism>
<dbReference type="GO" id="GO:0036431">
    <property type="term" value="F:dCMP kinase activity"/>
    <property type="evidence" value="ECO:0007669"/>
    <property type="project" value="InterPro"/>
</dbReference>
<dbReference type="GO" id="GO:0005524">
    <property type="term" value="F:ATP binding"/>
    <property type="evidence" value="ECO:0007669"/>
    <property type="project" value="UniProtKB-UniRule"/>
</dbReference>
<evidence type="ECO:0000256" key="4">
    <source>
        <dbReference type="ARBA" id="ARBA00022777"/>
    </source>
</evidence>
<dbReference type="EMBL" id="QMAP01000008">
    <property type="protein sequence ID" value="RXI47539.1"/>
    <property type="molecule type" value="Genomic_DNA"/>
</dbReference>
<dbReference type="InterPro" id="IPR011994">
    <property type="entry name" value="Cytidylate_kinase_dom"/>
</dbReference>
<dbReference type="HAMAP" id="MF_00238">
    <property type="entry name" value="Cytidyl_kinase_type1"/>
    <property type="match status" value="1"/>
</dbReference>
<evidence type="ECO:0000313" key="13">
    <source>
        <dbReference type="Proteomes" id="UP001321763"/>
    </source>
</evidence>
<evidence type="ECO:0000256" key="6">
    <source>
        <dbReference type="ARBA" id="ARBA00047615"/>
    </source>
</evidence>
<dbReference type="Pfam" id="PF02224">
    <property type="entry name" value="Cytidylate_kin"/>
    <property type="match status" value="1"/>
</dbReference>
<dbReference type="GO" id="GO:0006220">
    <property type="term" value="P:pyrimidine nucleotide metabolic process"/>
    <property type="evidence" value="ECO:0007669"/>
    <property type="project" value="UniProtKB-UniRule"/>
</dbReference>
<dbReference type="EC" id="2.7.4.25" evidence="8"/>
<comment type="subcellular location">
    <subcellularLocation>
        <location evidence="8">Cytoplasm</location>
    </subcellularLocation>
</comment>
<reference evidence="11 12" key="1">
    <citation type="submission" date="2018-06" db="EMBL/GenBank/DDBJ databases">
        <title>Genome conservation of Clostridium tetani.</title>
        <authorList>
            <person name="Bruggemann H."/>
            <person name="Popoff M.R."/>
        </authorList>
    </citation>
    <scope>NUCLEOTIDE SEQUENCE [LARGE SCALE GENOMIC DNA]</scope>
    <source>
        <strain evidence="11 12">2017.061</strain>
    </source>
</reference>
<accession>A0A4Q0VCH9</accession>
<evidence type="ECO:0000256" key="7">
    <source>
        <dbReference type="ARBA" id="ARBA00048478"/>
    </source>
</evidence>
<keyword evidence="5 8" id="KW-0067">ATP-binding</keyword>
<reference evidence="10 13" key="2">
    <citation type="submission" date="2022-09" db="EMBL/GenBank/DDBJ databases">
        <title>complete genome sequences of Clostridium tetani str. KHSU-234311-028 isolated from soil.</title>
        <authorList>
            <person name="Sekizuka T."/>
            <person name="Shitada C."/>
            <person name="Takahashi M."/>
            <person name="Kuroda M."/>
        </authorList>
    </citation>
    <scope>NUCLEOTIDE SEQUENCE [LARGE SCALE GENOMIC DNA]</scope>
    <source>
        <strain evidence="10 13">KHSU-234311-028</strain>
    </source>
</reference>
<name>A0A4Q0VCH9_CLOTA</name>
<dbReference type="SUPFAM" id="SSF52540">
    <property type="entry name" value="P-loop containing nucleoside triphosphate hydrolases"/>
    <property type="match status" value="1"/>
</dbReference>
<dbReference type="InterPro" id="IPR003136">
    <property type="entry name" value="Cytidylate_kin"/>
</dbReference>
<gene>
    <name evidence="8 10" type="primary">cmk</name>
    <name evidence="11" type="ORF">DP130_09505</name>
    <name evidence="10" type="ORF">K234311028_11680</name>
</gene>
<evidence type="ECO:0000256" key="5">
    <source>
        <dbReference type="ARBA" id="ARBA00022840"/>
    </source>
</evidence>
<dbReference type="GO" id="GO:0005829">
    <property type="term" value="C:cytosol"/>
    <property type="evidence" value="ECO:0007669"/>
    <property type="project" value="TreeGrafter"/>
</dbReference>
<evidence type="ECO:0000313" key="12">
    <source>
        <dbReference type="Proteomes" id="UP000290921"/>
    </source>
</evidence>
<dbReference type="Proteomes" id="UP001321763">
    <property type="component" value="Chromosome"/>
</dbReference>
<dbReference type="GO" id="GO:0015949">
    <property type="term" value="P:nucleobase-containing small molecule interconversion"/>
    <property type="evidence" value="ECO:0007669"/>
    <property type="project" value="TreeGrafter"/>
</dbReference>
<proteinExistence type="inferred from homology"/>
<evidence type="ECO:0000256" key="8">
    <source>
        <dbReference type="HAMAP-Rule" id="MF_00238"/>
    </source>
</evidence>
<dbReference type="Proteomes" id="UP000290921">
    <property type="component" value="Unassembled WGS sequence"/>
</dbReference>
<dbReference type="CDD" id="cd02020">
    <property type="entry name" value="CMPK"/>
    <property type="match status" value="1"/>
</dbReference>
<evidence type="ECO:0000313" key="10">
    <source>
        <dbReference type="EMBL" id="BDR80922.1"/>
    </source>
</evidence>
<keyword evidence="2 8" id="KW-0808">Transferase</keyword>
<sequence>MRVLVAIDGPAGAGKSTIAKLVAKKFNLMYIDTGAMYRAITYLAQNKNITPSNVEGLCNLINSISMYFKDDKIIVNGEDLSEEIRKPNVSSNVSLYASVLEVRTLLVDIQKDLACKYEVVMDGRDIGTVVMPHAPFKFFLTATPEIRADRRYKELKEKSQKVEYKNILEEIIKRDYIDSNRKVSPLKKAKDAIEIDTTNYHIEEVVDKISKLIESTLIKEKGRITK</sequence>
<dbReference type="AlphaFoldDB" id="A0A4Q0VCH9"/>
<dbReference type="PANTHER" id="PTHR21299:SF2">
    <property type="entry name" value="CYTIDYLATE KINASE"/>
    <property type="match status" value="1"/>
</dbReference>
<protein>
    <recommendedName>
        <fullName evidence="8">Cytidylate kinase</fullName>
        <shortName evidence="8">CK</shortName>
        <ecNumber evidence="8">2.7.4.25</ecNumber>
    </recommendedName>
    <alternativeName>
        <fullName evidence="8">Cytidine monophosphate kinase</fullName>
        <shortName evidence="8">CMP kinase</shortName>
    </alternativeName>
</protein>
<dbReference type="RefSeq" id="WP_129030613.1">
    <property type="nucleotide sequence ID" value="NZ_AP026806.1"/>
</dbReference>
<keyword evidence="3 8" id="KW-0547">Nucleotide-binding</keyword>
<evidence type="ECO:0000259" key="9">
    <source>
        <dbReference type="Pfam" id="PF02224"/>
    </source>
</evidence>
<dbReference type="EMBL" id="AP026818">
    <property type="protein sequence ID" value="BDR80922.1"/>
    <property type="molecule type" value="Genomic_DNA"/>
</dbReference>
<dbReference type="Gene3D" id="3.40.50.300">
    <property type="entry name" value="P-loop containing nucleotide triphosphate hydrolases"/>
    <property type="match status" value="1"/>
</dbReference>
<dbReference type="NCBIfam" id="TIGR00017">
    <property type="entry name" value="cmk"/>
    <property type="match status" value="1"/>
</dbReference>
<feature type="binding site" evidence="8">
    <location>
        <begin position="9"/>
        <end position="17"/>
    </location>
    <ligand>
        <name>ATP</name>
        <dbReference type="ChEBI" id="CHEBI:30616"/>
    </ligand>
</feature>
<dbReference type="PANTHER" id="PTHR21299">
    <property type="entry name" value="CYTIDYLATE KINASE/PANTOATE-BETA-ALANINE LIGASE"/>
    <property type="match status" value="1"/>
</dbReference>